<evidence type="ECO:0000256" key="1">
    <source>
        <dbReference type="ARBA" id="ARBA00006484"/>
    </source>
</evidence>
<dbReference type="OrthoDB" id="9804774at2"/>
<dbReference type="CDD" id="cd05344">
    <property type="entry name" value="BKR_like_SDR_like"/>
    <property type="match status" value="1"/>
</dbReference>
<keyword evidence="3" id="KW-1185">Reference proteome</keyword>
<organism evidence="2 3">
    <name type="scientific">Marinicella litoralis</name>
    <dbReference type="NCBI Taxonomy" id="644220"/>
    <lineage>
        <taxon>Bacteria</taxon>
        <taxon>Pseudomonadati</taxon>
        <taxon>Pseudomonadota</taxon>
        <taxon>Gammaproteobacteria</taxon>
        <taxon>Lysobacterales</taxon>
        <taxon>Marinicellaceae</taxon>
        <taxon>Marinicella</taxon>
    </lineage>
</organism>
<proteinExistence type="inferred from homology"/>
<accession>A0A4R6XYL8</accession>
<protein>
    <submittedName>
        <fullName evidence="2">3-oxoacyl-[acyl-carrier protein] reductase</fullName>
    </submittedName>
</protein>
<gene>
    <name evidence="2" type="ORF">C8D91_0484</name>
</gene>
<dbReference type="Pfam" id="PF13561">
    <property type="entry name" value="adh_short_C2"/>
    <property type="match status" value="1"/>
</dbReference>
<dbReference type="AlphaFoldDB" id="A0A4R6XYL8"/>
<dbReference type="RefSeq" id="WP_099017754.1">
    <property type="nucleotide sequence ID" value="NZ_NIHB01000001.1"/>
</dbReference>
<evidence type="ECO:0000313" key="2">
    <source>
        <dbReference type="EMBL" id="TDR23620.1"/>
    </source>
</evidence>
<reference evidence="2 3" key="1">
    <citation type="submission" date="2019-03" db="EMBL/GenBank/DDBJ databases">
        <title>Genomic Encyclopedia of Type Strains, Phase IV (KMG-IV): sequencing the most valuable type-strain genomes for metagenomic binning, comparative biology and taxonomic classification.</title>
        <authorList>
            <person name="Goeker M."/>
        </authorList>
    </citation>
    <scope>NUCLEOTIDE SEQUENCE [LARGE SCALE GENOMIC DNA]</scope>
    <source>
        <strain evidence="2 3">DSM 25488</strain>
    </source>
</reference>
<comment type="similarity">
    <text evidence="1">Belongs to the short-chain dehydrogenases/reductases (SDR) family.</text>
</comment>
<comment type="caution">
    <text evidence="2">The sequence shown here is derived from an EMBL/GenBank/DDBJ whole genome shotgun (WGS) entry which is preliminary data.</text>
</comment>
<evidence type="ECO:0000313" key="3">
    <source>
        <dbReference type="Proteomes" id="UP000295724"/>
    </source>
</evidence>
<dbReference type="PRINTS" id="PR00081">
    <property type="entry name" value="GDHRDH"/>
</dbReference>
<dbReference type="PANTHER" id="PTHR42879:SF6">
    <property type="entry name" value="NADPH-DEPENDENT REDUCTASE BACG"/>
    <property type="match status" value="1"/>
</dbReference>
<dbReference type="InterPro" id="IPR036291">
    <property type="entry name" value="NAD(P)-bd_dom_sf"/>
</dbReference>
<dbReference type="InterPro" id="IPR050259">
    <property type="entry name" value="SDR"/>
</dbReference>
<dbReference type="SUPFAM" id="SSF51735">
    <property type="entry name" value="NAD(P)-binding Rossmann-fold domains"/>
    <property type="match status" value="1"/>
</dbReference>
<dbReference type="Gene3D" id="3.40.50.720">
    <property type="entry name" value="NAD(P)-binding Rossmann-like Domain"/>
    <property type="match status" value="1"/>
</dbReference>
<dbReference type="Proteomes" id="UP000295724">
    <property type="component" value="Unassembled WGS sequence"/>
</dbReference>
<name>A0A4R6XYL8_9GAMM</name>
<dbReference type="EMBL" id="SNZB01000001">
    <property type="protein sequence ID" value="TDR23620.1"/>
    <property type="molecule type" value="Genomic_DNA"/>
</dbReference>
<dbReference type="FunFam" id="3.40.50.720:FF:000084">
    <property type="entry name" value="Short-chain dehydrogenase reductase"/>
    <property type="match status" value="1"/>
</dbReference>
<dbReference type="PANTHER" id="PTHR42879">
    <property type="entry name" value="3-OXOACYL-(ACYL-CARRIER-PROTEIN) REDUCTASE"/>
    <property type="match status" value="1"/>
</dbReference>
<sequence length="262" mass="27438">MDLNLVGKTAWVCGSTQGMGLAIAQQLAEQGATVVLLARNADKLATVVKTLSASAGQSHQTITADFAHPEDLKSAVENHLASFPEVHILVNNTGGPAPGLAKDADVSAFQAAFNQHLICNQVLAQAAIPSMQQAQFGRIINVISTSVKQPLPNLGVSNTVRGAVASWAKTLANELGPFNITVNNVLPGATETNRLSAIFENKANKTGLTVEKVIEHEKAIIPMRRFGTPQEFANVVGFLASPAAAYINGVNIPVDGGRTACL</sequence>
<dbReference type="InterPro" id="IPR002347">
    <property type="entry name" value="SDR_fam"/>
</dbReference>